<feature type="domain" description="Histidine kinase" evidence="8">
    <location>
        <begin position="415"/>
        <end position="634"/>
    </location>
</feature>
<dbReference type="Proteomes" id="UP001375382">
    <property type="component" value="Unassembled WGS sequence"/>
</dbReference>
<dbReference type="RefSeq" id="WP_335737314.1">
    <property type="nucleotide sequence ID" value="NZ_JALAAR010000017.1"/>
</dbReference>
<dbReference type="GO" id="GO:0005524">
    <property type="term" value="F:ATP binding"/>
    <property type="evidence" value="ECO:0007669"/>
    <property type="project" value="UniProtKB-KW"/>
</dbReference>
<keyword evidence="7" id="KW-1133">Transmembrane helix</keyword>
<evidence type="ECO:0000259" key="8">
    <source>
        <dbReference type="PROSITE" id="PS50109"/>
    </source>
</evidence>
<dbReference type="InterPro" id="IPR050736">
    <property type="entry name" value="Sensor_HK_Regulatory"/>
</dbReference>
<dbReference type="SMART" id="SM01079">
    <property type="entry name" value="CHASE"/>
    <property type="match status" value="1"/>
</dbReference>
<dbReference type="CDD" id="cd00082">
    <property type="entry name" value="HisKA"/>
    <property type="match status" value="1"/>
</dbReference>
<dbReference type="PANTHER" id="PTHR43711:SF1">
    <property type="entry name" value="HISTIDINE KINASE 1"/>
    <property type="match status" value="1"/>
</dbReference>
<reference evidence="11 12" key="1">
    <citation type="journal article" date="2023" name="Ecotoxicol. Environ. Saf.">
        <title>Mercury remediation potential of mercury-resistant strain Rheinheimera metallidurans sp. nov. isolated from a municipal waste dumping site.</title>
        <authorList>
            <person name="Yadav V."/>
            <person name="Manjhi A."/>
            <person name="Vadakedath N."/>
        </authorList>
    </citation>
    <scope>NUCLEOTIDE SEQUENCE [LARGE SCALE GENOMIC DNA]</scope>
    <source>
        <strain evidence="11 12">E-49</strain>
    </source>
</reference>
<dbReference type="CDD" id="cd00130">
    <property type="entry name" value="PAS"/>
    <property type="match status" value="1"/>
</dbReference>
<protein>
    <recommendedName>
        <fullName evidence="2">histidine kinase</fullName>
        <ecNumber evidence="2">2.7.13.3</ecNumber>
    </recommendedName>
</protein>
<dbReference type="EMBL" id="JALAAR010000017">
    <property type="protein sequence ID" value="MEH8018919.1"/>
    <property type="molecule type" value="Genomic_DNA"/>
</dbReference>
<name>A0ABU8CAY1_9GAMM</name>
<dbReference type="Gene3D" id="1.10.287.130">
    <property type="match status" value="1"/>
</dbReference>
<dbReference type="InterPro" id="IPR036097">
    <property type="entry name" value="HisK_dim/P_sf"/>
</dbReference>
<dbReference type="SUPFAM" id="SSF47384">
    <property type="entry name" value="Homodimeric domain of signal transducing histidine kinase"/>
    <property type="match status" value="1"/>
</dbReference>
<evidence type="ECO:0000313" key="12">
    <source>
        <dbReference type="Proteomes" id="UP001375382"/>
    </source>
</evidence>
<dbReference type="EC" id="2.7.13.3" evidence="2"/>
<keyword evidence="7" id="KW-0472">Membrane</keyword>
<dbReference type="InterPro" id="IPR003661">
    <property type="entry name" value="HisK_dim/P_dom"/>
</dbReference>
<keyword evidence="11" id="KW-0547">Nucleotide-binding</keyword>
<dbReference type="PANTHER" id="PTHR43711">
    <property type="entry name" value="TWO-COMPONENT HISTIDINE KINASE"/>
    <property type="match status" value="1"/>
</dbReference>
<evidence type="ECO:0000256" key="3">
    <source>
        <dbReference type="ARBA" id="ARBA00022553"/>
    </source>
</evidence>
<dbReference type="PROSITE" id="PS50839">
    <property type="entry name" value="CHASE"/>
    <property type="match status" value="1"/>
</dbReference>
<organism evidence="11 12">
    <name type="scientific">Rheinheimera muenzenbergensis</name>
    <dbReference type="NCBI Taxonomy" id="1193628"/>
    <lineage>
        <taxon>Bacteria</taxon>
        <taxon>Pseudomonadati</taxon>
        <taxon>Pseudomonadota</taxon>
        <taxon>Gammaproteobacteria</taxon>
        <taxon>Chromatiales</taxon>
        <taxon>Chromatiaceae</taxon>
        <taxon>Rheinheimera</taxon>
    </lineage>
</organism>
<dbReference type="SMART" id="SM00388">
    <property type="entry name" value="HisKA"/>
    <property type="match status" value="1"/>
</dbReference>
<evidence type="ECO:0000256" key="5">
    <source>
        <dbReference type="ARBA" id="ARBA00022777"/>
    </source>
</evidence>
<evidence type="ECO:0000256" key="7">
    <source>
        <dbReference type="SAM" id="Phobius"/>
    </source>
</evidence>
<dbReference type="InterPro" id="IPR005467">
    <property type="entry name" value="His_kinase_dom"/>
</dbReference>
<dbReference type="InterPro" id="IPR000014">
    <property type="entry name" value="PAS"/>
</dbReference>
<dbReference type="InterPro" id="IPR003594">
    <property type="entry name" value="HATPase_dom"/>
</dbReference>
<comment type="caution">
    <text evidence="11">The sequence shown here is derived from an EMBL/GenBank/DDBJ whole genome shotgun (WGS) entry which is preliminary data.</text>
</comment>
<dbReference type="SUPFAM" id="SSF55785">
    <property type="entry name" value="PYP-like sensor domain (PAS domain)"/>
    <property type="match status" value="1"/>
</dbReference>
<evidence type="ECO:0000256" key="6">
    <source>
        <dbReference type="ARBA" id="ARBA00023012"/>
    </source>
</evidence>
<dbReference type="Gene3D" id="3.30.450.20">
    <property type="entry name" value="PAS domain"/>
    <property type="match status" value="1"/>
</dbReference>
<keyword evidence="7" id="KW-0812">Transmembrane</keyword>
<dbReference type="SMART" id="SM00387">
    <property type="entry name" value="HATPase_c"/>
    <property type="match status" value="1"/>
</dbReference>
<keyword evidence="11" id="KW-0067">ATP-binding</keyword>
<dbReference type="SUPFAM" id="SSF55874">
    <property type="entry name" value="ATPase domain of HSP90 chaperone/DNA topoisomerase II/histidine kinase"/>
    <property type="match status" value="1"/>
</dbReference>
<feature type="domain" description="CHASE" evidence="10">
    <location>
        <begin position="110"/>
        <end position="243"/>
    </location>
</feature>
<dbReference type="Pfam" id="PF02518">
    <property type="entry name" value="HATPase_c"/>
    <property type="match status" value="1"/>
</dbReference>
<sequence>MDTKLIPIWQWMLLLALLAGAVYTTETLIQHERQIARGQQLRHEIASAGQLRALLESELNIPLYLTIGLTAHVQARNGDISPAEMHLLLPELAHQARHIRNIGVAPGNTLRYIYPLMGNEQALDLYYPDLPEQWPDIAAIIEQREARLVGPVQLIQGGTAFIYRVPVYMNADSYWGIISTVVDIDSVWALLQRQTTEQEVQVAIRGVSPQGVSGQAFYGDNRLFFDDSLQLDISLRGALWQMALRSSTTAADHALLLRSISYGSTAVLLALLLWLFISHQSLRRSAAAQQHTKLYLRGIMDNVADAIITTDPDGIIEQANMSCYPMFGYSPASLPGHHWSILLAEPQRLDELYSATSDAHNEYLTSGRRRDNSQFSLAVSRSRLQLLQQTKQLLVLRDISAHLHAEQLKQQFISTVSHELRPPIAAISGALGLLMSGAGGTLSSSQLRMLQLAKNNCQQVLTLQESLLDVEKAASGTLSLDMQQVDLYTLLQLCIKQCHLLHPTVQLQLNGDDSAKQLTVNADAARLQQIVSYLLHNAVRYSGENGQVQLSLSQEGKHARIMVQDNGNGVAEHRIPQLFSRFNQTDKTDRVLQSGTGLGLAVSRSIINQMQGSIGFKPAPQQGSCFYIDLPITGAIPG</sequence>
<feature type="transmembrane region" description="Helical" evidence="7">
    <location>
        <begin position="255"/>
        <end position="277"/>
    </location>
</feature>
<keyword evidence="5" id="KW-0418">Kinase</keyword>
<dbReference type="InterPro" id="IPR035965">
    <property type="entry name" value="PAS-like_dom_sf"/>
</dbReference>
<evidence type="ECO:0000256" key="2">
    <source>
        <dbReference type="ARBA" id="ARBA00012438"/>
    </source>
</evidence>
<evidence type="ECO:0000256" key="1">
    <source>
        <dbReference type="ARBA" id="ARBA00000085"/>
    </source>
</evidence>
<dbReference type="InterPro" id="IPR004358">
    <property type="entry name" value="Sig_transdc_His_kin-like_C"/>
</dbReference>
<keyword evidence="3" id="KW-0597">Phosphoprotein</keyword>
<keyword evidence="6" id="KW-0902">Two-component regulatory system</keyword>
<dbReference type="Pfam" id="PF13426">
    <property type="entry name" value="PAS_9"/>
    <property type="match status" value="1"/>
</dbReference>
<keyword evidence="12" id="KW-1185">Reference proteome</keyword>
<evidence type="ECO:0000259" key="9">
    <source>
        <dbReference type="PROSITE" id="PS50112"/>
    </source>
</evidence>
<dbReference type="Gene3D" id="3.30.565.10">
    <property type="entry name" value="Histidine kinase-like ATPase, C-terminal domain"/>
    <property type="match status" value="1"/>
</dbReference>
<evidence type="ECO:0000259" key="10">
    <source>
        <dbReference type="PROSITE" id="PS50839"/>
    </source>
</evidence>
<accession>A0ABU8CAY1</accession>
<dbReference type="PRINTS" id="PR00344">
    <property type="entry name" value="BCTRLSENSOR"/>
</dbReference>
<feature type="domain" description="PAS" evidence="9">
    <location>
        <begin position="292"/>
        <end position="367"/>
    </location>
</feature>
<proteinExistence type="predicted"/>
<dbReference type="PROSITE" id="PS50109">
    <property type="entry name" value="HIS_KIN"/>
    <property type="match status" value="1"/>
</dbReference>
<dbReference type="Pfam" id="PF03924">
    <property type="entry name" value="CHASE"/>
    <property type="match status" value="1"/>
</dbReference>
<dbReference type="NCBIfam" id="TIGR00229">
    <property type="entry name" value="sensory_box"/>
    <property type="match status" value="1"/>
</dbReference>
<dbReference type="SMART" id="SM00091">
    <property type="entry name" value="PAS"/>
    <property type="match status" value="1"/>
</dbReference>
<gene>
    <name evidence="11" type="ORF">MN202_16875</name>
</gene>
<evidence type="ECO:0000256" key="4">
    <source>
        <dbReference type="ARBA" id="ARBA00022679"/>
    </source>
</evidence>
<dbReference type="Pfam" id="PF00512">
    <property type="entry name" value="HisKA"/>
    <property type="match status" value="1"/>
</dbReference>
<dbReference type="PROSITE" id="PS50112">
    <property type="entry name" value="PAS"/>
    <property type="match status" value="1"/>
</dbReference>
<evidence type="ECO:0000313" key="11">
    <source>
        <dbReference type="EMBL" id="MEH8018919.1"/>
    </source>
</evidence>
<dbReference type="InterPro" id="IPR006189">
    <property type="entry name" value="CHASE_dom"/>
</dbReference>
<keyword evidence="4" id="KW-0808">Transferase</keyword>
<comment type="catalytic activity">
    <reaction evidence="1">
        <text>ATP + protein L-histidine = ADP + protein N-phospho-L-histidine.</text>
        <dbReference type="EC" id="2.7.13.3"/>
    </reaction>
</comment>
<dbReference type="InterPro" id="IPR036890">
    <property type="entry name" value="HATPase_C_sf"/>
</dbReference>